<accession>A0A5J9UJE0</accession>
<dbReference type="PANTHER" id="PTHR34591:SF43">
    <property type="entry name" value="F-BOX DOMAIN-CONTAINING PROTEIN"/>
    <property type="match status" value="1"/>
</dbReference>
<keyword evidence="2" id="KW-1185">Reference proteome</keyword>
<dbReference type="AlphaFoldDB" id="A0A5J9UJE0"/>
<sequence>MDHDRPHFFARPAPASSGSWPPIDGTSFDYIVSDDCWHKVRDHCNGHVLFLNEDDDGARRLMEWPPPSWTWQGFSSVTGRWEERVFVRENEAAGTIASLELDARCRMVLNRWRHSAYWRGDLYIHCRGEYYLIYMQPTAVMFCWLSLSNNKYQVIKSPIDLVECNTNIGVRSFLGRSENGVYF</sequence>
<dbReference type="EMBL" id="RWGY01000013">
    <property type="protein sequence ID" value="TVU23676.1"/>
    <property type="molecule type" value="Genomic_DNA"/>
</dbReference>
<proteinExistence type="predicted"/>
<dbReference type="PANTHER" id="PTHR34591">
    <property type="entry name" value="OS03G0653100 PROTEIN-RELATED"/>
    <property type="match status" value="1"/>
</dbReference>
<feature type="non-terminal residue" evidence="1">
    <location>
        <position position="1"/>
    </location>
</feature>
<name>A0A5J9UJE0_9POAL</name>
<evidence type="ECO:0000313" key="2">
    <source>
        <dbReference type="Proteomes" id="UP000324897"/>
    </source>
</evidence>
<organism evidence="1 2">
    <name type="scientific">Eragrostis curvula</name>
    <name type="common">weeping love grass</name>
    <dbReference type="NCBI Taxonomy" id="38414"/>
    <lineage>
        <taxon>Eukaryota</taxon>
        <taxon>Viridiplantae</taxon>
        <taxon>Streptophyta</taxon>
        <taxon>Embryophyta</taxon>
        <taxon>Tracheophyta</taxon>
        <taxon>Spermatophyta</taxon>
        <taxon>Magnoliopsida</taxon>
        <taxon>Liliopsida</taxon>
        <taxon>Poales</taxon>
        <taxon>Poaceae</taxon>
        <taxon>PACMAD clade</taxon>
        <taxon>Chloridoideae</taxon>
        <taxon>Eragrostideae</taxon>
        <taxon>Eragrostidinae</taxon>
        <taxon>Eragrostis</taxon>
    </lineage>
</organism>
<gene>
    <name evidence="1" type="ORF">EJB05_26055</name>
</gene>
<reference evidence="1 2" key="1">
    <citation type="journal article" date="2019" name="Sci. Rep.">
        <title>A high-quality genome of Eragrostis curvula grass provides insights into Poaceae evolution and supports new strategies to enhance forage quality.</title>
        <authorList>
            <person name="Carballo J."/>
            <person name="Santos B.A.C.M."/>
            <person name="Zappacosta D."/>
            <person name="Garbus I."/>
            <person name="Selva J.P."/>
            <person name="Gallo C.A."/>
            <person name="Diaz A."/>
            <person name="Albertini E."/>
            <person name="Caccamo M."/>
            <person name="Echenique V."/>
        </authorList>
    </citation>
    <scope>NUCLEOTIDE SEQUENCE [LARGE SCALE GENOMIC DNA]</scope>
    <source>
        <strain evidence="2">cv. Victoria</strain>
        <tissue evidence="1">Leaf</tissue>
    </source>
</reference>
<evidence type="ECO:0000313" key="1">
    <source>
        <dbReference type="EMBL" id="TVU23676.1"/>
    </source>
</evidence>
<comment type="caution">
    <text evidence="1">The sequence shown here is derived from an EMBL/GenBank/DDBJ whole genome shotgun (WGS) entry which is preliminary data.</text>
</comment>
<dbReference type="Proteomes" id="UP000324897">
    <property type="component" value="Chromosome 2"/>
</dbReference>
<protein>
    <submittedName>
        <fullName evidence="1">Uncharacterized protein</fullName>
    </submittedName>
</protein>
<dbReference type="Gramene" id="TVU23676">
    <property type="protein sequence ID" value="TVU23676"/>
    <property type="gene ID" value="EJB05_26055"/>
</dbReference>